<name>A0A0M3JIT3_ANISI</name>
<sequence length="81" mass="8898">MIECTNLGFGIVNFKIRVFEVDLNSTDRFNGLSNVVCWVDEGDVIIEEVERGTGVGEVDEALELGDDGAKVCLEFEVEVEA</sequence>
<evidence type="ECO:0000313" key="1">
    <source>
        <dbReference type="EMBL" id="VDK28933.1"/>
    </source>
</evidence>
<dbReference type="AlphaFoldDB" id="A0A0M3JIT3"/>
<proteinExistence type="predicted"/>
<gene>
    <name evidence="1" type="ORF">ASIM_LOCUS7318</name>
</gene>
<evidence type="ECO:0000313" key="2">
    <source>
        <dbReference type="Proteomes" id="UP000267096"/>
    </source>
</evidence>
<accession>A0A0M3JIT3</accession>
<dbReference type="Proteomes" id="UP000267096">
    <property type="component" value="Unassembled WGS sequence"/>
</dbReference>
<organism evidence="3">
    <name type="scientific">Anisakis simplex</name>
    <name type="common">Herring worm</name>
    <dbReference type="NCBI Taxonomy" id="6269"/>
    <lineage>
        <taxon>Eukaryota</taxon>
        <taxon>Metazoa</taxon>
        <taxon>Ecdysozoa</taxon>
        <taxon>Nematoda</taxon>
        <taxon>Chromadorea</taxon>
        <taxon>Rhabditida</taxon>
        <taxon>Spirurina</taxon>
        <taxon>Ascaridomorpha</taxon>
        <taxon>Ascaridoidea</taxon>
        <taxon>Anisakidae</taxon>
        <taxon>Anisakis</taxon>
        <taxon>Anisakis simplex complex</taxon>
    </lineage>
</organism>
<reference evidence="1 2" key="2">
    <citation type="submission" date="2018-11" db="EMBL/GenBank/DDBJ databases">
        <authorList>
            <consortium name="Pathogen Informatics"/>
        </authorList>
    </citation>
    <scope>NUCLEOTIDE SEQUENCE [LARGE SCALE GENOMIC DNA]</scope>
</reference>
<dbReference type="EMBL" id="UYRR01017488">
    <property type="protein sequence ID" value="VDK28933.1"/>
    <property type="molecule type" value="Genomic_DNA"/>
</dbReference>
<keyword evidence="2" id="KW-1185">Reference proteome</keyword>
<evidence type="ECO:0000313" key="3">
    <source>
        <dbReference type="WBParaSite" id="ASIM_0000754901-mRNA-1"/>
    </source>
</evidence>
<dbReference type="WBParaSite" id="ASIM_0000754901-mRNA-1">
    <property type="protein sequence ID" value="ASIM_0000754901-mRNA-1"/>
    <property type="gene ID" value="ASIM_0000754901"/>
</dbReference>
<protein>
    <submittedName>
        <fullName evidence="1 3">Uncharacterized protein</fullName>
    </submittedName>
</protein>
<reference evidence="3" key="1">
    <citation type="submission" date="2017-02" db="UniProtKB">
        <authorList>
            <consortium name="WormBaseParasite"/>
        </authorList>
    </citation>
    <scope>IDENTIFICATION</scope>
</reference>